<keyword evidence="4" id="KW-0446">Lipid-binding</keyword>
<keyword evidence="3 5" id="KW-0040">ANK repeat</keyword>
<protein>
    <recommendedName>
        <fullName evidence="1">Acyl-CoA-binding domain-containing protein 6</fullName>
    </recommendedName>
</protein>
<dbReference type="InterPro" id="IPR014352">
    <property type="entry name" value="FERM/acyl-CoA-bd_prot_sf"/>
</dbReference>
<evidence type="ECO:0000313" key="8">
    <source>
        <dbReference type="RefSeq" id="XP_065652482.1"/>
    </source>
</evidence>
<dbReference type="RefSeq" id="XP_065652482.1">
    <property type="nucleotide sequence ID" value="XM_065796410.1"/>
</dbReference>
<evidence type="ECO:0000256" key="3">
    <source>
        <dbReference type="ARBA" id="ARBA00023043"/>
    </source>
</evidence>
<keyword evidence="2" id="KW-0677">Repeat</keyword>
<dbReference type="InterPro" id="IPR035984">
    <property type="entry name" value="Acyl-CoA-binding_sf"/>
</dbReference>
<dbReference type="PANTHER" id="PTHR24119:SF0">
    <property type="entry name" value="ACYL-COA-BINDING DOMAIN-CONTAINING PROTEIN 6"/>
    <property type="match status" value="1"/>
</dbReference>
<evidence type="ECO:0000313" key="7">
    <source>
        <dbReference type="Proteomes" id="UP001652625"/>
    </source>
</evidence>
<dbReference type="GeneID" id="101236971"/>
<feature type="repeat" description="ANK" evidence="5">
    <location>
        <begin position="172"/>
        <end position="204"/>
    </location>
</feature>
<dbReference type="PANTHER" id="PTHR24119">
    <property type="entry name" value="ACYL-COA-BINDING DOMAIN-CONTAINING PROTEIN 6"/>
    <property type="match status" value="1"/>
</dbReference>
<dbReference type="Proteomes" id="UP001652625">
    <property type="component" value="Chromosome 04"/>
</dbReference>
<dbReference type="SUPFAM" id="SSF47027">
    <property type="entry name" value="Acyl-CoA binding protein"/>
    <property type="match status" value="1"/>
</dbReference>
<dbReference type="SMART" id="SM00248">
    <property type="entry name" value="ANK"/>
    <property type="match status" value="3"/>
</dbReference>
<feature type="domain" description="ACB" evidence="6">
    <location>
        <begin position="24"/>
        <end position="108"/>
    </location>
</feature>
<keyword evidence="7" id="KW-1185">Reference proteome</keyword>
<feature type="repeat" description="ANK" evidence="5">
    <location>
        <begin position="205"/>
        <end position="237"/>
    </location>
</feature>
<accession>A0ABM4BTL8</accession>
<dbReference type="PROSITE" id="PS51228">
    <property type="entry name" value="ACB_2"/>
    <property type="match status" value="1"/>
</dbReference>
<dbReference type="PROSITE" id="PS50088">
    <property type="entry name" value="ANK_REPEAT"/>
    <property type="match status" value="2"/>
</dbReference>
<dbReference type="InterPro" id="IPR000582">
    <property type="entry name" value="Acyl-CoA-binding_protein"/>
</dbReference>
<dbReference type="Gene3D" id="1.20.80.10">
    <property type="match status" value="1"/>
</dbReference>
<dbReference type="Pfam" id="PF00887">
    <property type="entry name" value="ACBP"/>
    <property type="match status" value="1"/>
</dbReference>
<dbReference type="PRINTS" id="PR01415">
    <property type="entry name" value="ANKYRIN"/>
</dbReference>
<evidence type="ECO:0000256" key="4">
    <source>
        <dbReference type="ARBA" id="ARBA00023121"/>
    </source>
</evidence>
<evidence type="ECO:0000259" key="6">
    <source>
        <dbReference type="PROSITE" id="PS51228"/>
    </source>
</evidence>
<proteinExistence type="predicted"/>
<evidence type="ECO:0000256" key="2">
    <source>
        <dbReference type="ARBA" id="ARBA00022737"/>
    </source>
</evidence>
<dbReference type="SUPFAM" id="SSF48403">
    <property type="entry name" value="Ankyrin repeat"/>
    <property type="match status" value="1"/>
</dbReference>
<dbReference type="InterPro" id="IPR036770">
    <property type="entry name" value="Ankyrin_rpt-contain_sf"/>
</dbReference>
<evidence type="ECO:0000256" key="1">
    <source>
        <dbReference type="ARBA" id="ARBA00018419"/>
    </source>
</evidence>
<organism evidence="7 8">
    <name type="scientific">Hydra vulgaris</name>
    <name type="common">Hydra</name>
    <name type="synonym">Hydra attenuata</name>
    <dbReference type="NCBI Taxonomy" id="6087"/>
    <lineage>
        <taxon>Eukaryota</taxon>
        <taxon>Metazoa</taxon>
        <taxon>Cnidaria</taxon>
        <taxon>Hydrozoa</taxon>
        <taxon>Hydroidolina</taxon>
        <taxon>Anthoathecata</taxon>
        <taxon>Aplanulata</taxon>
        <taxon>Hydridae</taxon>
        <taxon>Hydra</taxon>
    </lineage>
</organism>
<dbReference type="PROSITE" id="PS50297">
    <property type="entry name" value="ANK_REP_REGION"/>
    <property type="match status" value="2"/>
</dbReference>
<reference evidence="8" key="1">
    <citation type="submission" date="2025-08" db="UniProtKB">
        <authorList>
            <consortium name="RefSeq"/>
        </authorList>
    </citation>
    <scope>IDENTIFICATION</scope>
</reference>
<dbReference type="Pfam" id="PF12796">
    <property type="entry name" value="Ank_2"/>
    <property type="match status" value="1"/>
</dbReference>
<sequence>MLFNMINVYIFQVINYLMVMDSDIENLFQEAVLQSRYLSKVSQSDMLKLYGLYKQSNEGCCNIPKPAFWDFAGKAKWESWNSYRKLSKKDAQLNYVTLVNALKVDNEGYNENCTTYQKEGLGVSVSTMAKTDEEEINDENKTIFHYCEEGNLKYMINLLDTNPLLLNEKDKDDLSLLHWAVDRGHSEIVEFLISRGCNVNCVDSDLQTPLHYAVTCGRQHIVELLVSNGADVKLKDIDGRSALVYSDDIAITKYLESI</sequence>
<dbReference type="InterPro" id="IPR002110">
    <property type="entry name" value="Ankyrin_rpt"/>
</dbReference>
<dbReference type="PRINTS" id="PR00689">
    <property type="entry name" value="ACOABINDINGP"/>
</dbReference>
<gene>
    <name evidence="8" type="primary">LOC101236971</name>
</gene>
<evidence type="ECO:0000256" key="5">
    <source>
        <dbReference type="PROSITE-ProRule" id="PRU00023"/>
    </source>
</evidence>
<dbReference type="Gene3D" id="1.25.40.20">
    <property type="entry name" value="Ankyrin repeat-containing domain"/>
    <property type="match status" value="1"/>
</dbReference>
<name>A0ABM4BTL8_HYDVU</name>